<sequence>MDQLIPYHAILFPADGRPPSVVQLMTSRHISSPTQYGMNLGPRMPHPEAHMDYVANGLGGAKPWKYLLVEALDGMNRRFTNPYIVYYPTVSRDGMPFPINKSIRDLQGALYDERVAWRGNVIIAKYRDHPFQGMMNASMADFPILKNFIRARGSPQVQY</sequence>
<dbReference type="EMBL" id="JARKIE010000165">
    <property type="protein sequence ID" value="KAJ7672866.1"/>
    <property type="molecule type" value="Genomic_DNA"/>
</dbReference>
<organism evidence="1 2">
    <name type="scientific">Mycena rosella</name>
    <name type="common">Pink bonnet</name>
    <name type="synonym">Agaricus rosellus</name>
    <dbReference type="NCBI Taxonomy" id="1033263"/>
    <lineage>
        <taxon>Eukaryota</taxon>
        <taxon>Fungi</taxon>
        <taxon>Dikarya</taxon>
        <taxon>Basidiomycota</taxon>
        <taxon>Agaricomycotina</taxon>
        <taxon>Agaricomycetes</taxon>
        <taxon>Agaricomycetidae</taxon>
        <taxon>Agaricales</taxon>
        <taxon>Marasmiineae</taxon>
        <taxon>Mycenaceae</taxon>
        <taxon>Mycena</taxon>
    </lineage>
</organism>
<proteinExistence type="predicted"/>
<protein>
    <submittedName>
        <fullName evidence="1">Uncharacterized protein</fullName>
    </submittedName>
</protein>
<keyword evidence="2" id="KW-1185">Reference proteome</keyword>
<name>A0AAD7D0G8_MYCRO</name>
<evidence type="ECO:0000313" key="1">
    <source>
        <dbReference type="EMBL" id="KAJ7672866.1"/>
    </source>
</evidence>
<dbReference type="AlphaFoldDB" id="A0AAD7D0G8"/>
<reference evidence="1" key="1">
    <citation type="submission" date="2023-03" db="EMBL/GenBank/DDBJ databases">
        <title>Massive genome expansion in bonnet fungi (Mycena s.s.) driven by repeated elements and novel gene families across ecological guilds.</title>
        <authorList>
            <consortium name="Lawrence Berkeley National Laboratory"/>
            <person name="Harder C.B."/>
            <person name="Miyauchi S."/>
            <person name="Viragh M."/>
            <person name="Kuo A."/>
            <person name="Thoen E."/>
            <person name="Andreopoulos B."/>
            <person name="Lu D."/>
            <person name="Skrede I."/>
            <person name="Drula E."/>
            <person name="Henrissat B."/>
            <person name="Morin E."/>
            <person name="Kohler A."/>
            <person name="Barry K."/>
            <person name="LaButti K."/>
            <person name="Morin E."/>
            <person name="Salamov A."/>
            <person name="Lipzen A."/>
            <person name="Mereny Z."/>
            <person name="Hegedus B."/>
            <person name="Baldrian P."/>
            <person name="Stursova M."/>
            <person name="Weitz H."/>
            <person name="Taylor A."/>
            <person name="Grigoriev I.V."/>
            <person name="Nagy L.G."/>
            <person name="Martin F."/>
            <person name="Kauserud H."/>
        </authorList>
    </citation>
    <scope>NUCLEOTIDE SEQUENCE</scope>
    <source>
        <strain evidence="1">CBHHK067</strain>
    </source>
</reference>
<dbReference type="Proteomes" id="UP001221757">
    <property type="component" value="Unassembled WGS sequence"/>
</dbReference>
<comment type="caution">
    <text evidence="1">The sequence shown here is derived from an EMBL/GenBank/DDBJ whole genome shotgun (WGS) entry which is preliminary data.</text>
</comment>
<evidence type="ECO:0000313" key="2">
    <source>
        <dbReference type="Proteomes" id="UP001221757"/>
    </source>
</evidence>
<accession>A0AAD7D0G8</accession>
<gene>
    <name evidence="1" type="ORF">B0H17DRAFT_947365</name>
</gene>